<sequence>MHAVIVWWDLEGSAQTVESLRPFLRDEAVDRFARVPGLRLKLWLSDSERQRWGALLLWESAEAAAVELAPRAAEVIGHPPAEVTAFDVEATVEGMFSAATGLLAGHGLALEDGALTGPANAPVRPGRDG</sequence>
<dbReference type="SUPFAM" id="SSF54909">
    <property type="entry name" value="Dimeric alpha+beta barrel"/>
    <property type="match status" value="1"/>
</dbReference>
<evidence type="ECO:0008006" key="3">
    <source>
        <dbReference type="Google" id="ProtNLM"/>
    </source>
</evidence>
<dbReference type="Proteomes" id="UP000239322">
    <property type="component" value="Unassembled WGS sequence"/>
</dbReference>
<proteinExistence type="predicted"/>
<dbReference type="OrthoDB" id="3687310at2"/>
<name>A0A2S9PQ32_9ACTN</name>
<evidence type="ECO:0000313" key="1">
    <source>
        <dbReference type="EMBL" id="PRH76520.1"/>
    </source>
</evidence>
<reference evidence="1 2" key="1">
    <citation type="submission" date="2018-03" db="EMBL/GenBank/DDBJ databases">
        <title>Novel Streptomyces sp. from soil.</title>
        <authorList>
            <person name="Tan G.Y.A."/>
            <person name="Lee Z.Y."/>
        </authorList>
    </citation>
    <scope>NUCLEOTIDE SEQUENCE [LARGE SCALE GENOMIC DNA]</scope>
    <source>
        <strain evidence="1 2">ST5x</strain>
    </source>
</reference>
<evidence type="ECO:0000313" key="2">
    <source>
        <dbReference type="Proteomes" id="UP000239322"/>
    </source>
</evidence>
<dbReference type="EMBL" id="PVLV01000489">
    <property type="protein sequence ID" value="PRH76520.1"/>
    <property type="molecule type" value="Genomic_DNA"/>
</dbReference>
<keyword evidence="2" id="KW-1185">Reference proteome</keyword>
<dbReference type="AlphaFoldDB" id="A0A2S9PQ32"/>
<dbReference type="Gene3D" id="3.30.70.100">
    <property type="match status" value="1"/>
</dbReference>
<accession>A0A2S9PQ32</accession>
<dbReference type="InterPro" id="IPR011008">
    <property type="entry name" value="Dimeric_a/b-barrel"/>
</dbReference>
<comment type="caution">
    <text evidence="1">The sequence shown here is derived from an EMBL/GenBank/DDBJ whole genome shotgun (WGS) entry which is preliminary data.</text>
</comment>
<gene>
    <name evidence="1" type="ORF">C6N75_25215</name>
</gene>
<protein>
    <recommendedName>
        <fullName evidence="3">YdhR family protein</fullName>
    </recommendedName>
</protein>
<organism evidence="1 2">
    <name type="scientific">Streptomyces solincola</name>
    <dbReference type="NCBI Taxonomy" id="2100817"/>
    <lineage>
        <taxon>Bacteria</taxon>
        <taxon>Bacillati</taxon>
        <taxon>Actinomycetota</taxon>
        <taxon>Actinomycetes</taxon>
        <taxon>Kitasatosporales</taxon>
        <taxon>Streptomycetaceae</taxon>
        <taxon>Streptomyces</taxon>
    </lineage>
</organism>
<dbReference type="RefSeq" id="WP_105871185.1">
    <property type="nucleotide sequence ID" value="NZ_PVLV01000489.1"/>
</dbReference>